<dbReference type="GO" id="GO:0016747">
    <property type="term" value="F:acyltransferase activity, transferring groups other than amino-acyl groups"/>
    <property type="evidence" value="ECO:0007669"/>
    <property type="project" value="InterPro"/>
</dbReference>
<evidence type="ECO:0000313" key="3">
    <source>
        <dbReference type="Proteomes" id="UP000321172"/>
    </source>
</evidence>
<dbReference type="InterPro" id="IPR000182">
    <property type="entry name" value="GNAT_dom"/>
</dbReference>
<dbReference type="AlphaFoldDB" id="A0A5B8S7P4"/>
<dbReference type="OrthoDB" id="7617982at2"/>
<name>A0A5B8S7P4_9SPHN</name>
<reference evidence="2 3" key="1">
    <citation type="journal article" date="2013" name="J. Microbiol. Biotechnol.">
        <title>Novosphingobium ginsenosidimutans sp. nov., with the ability to convert ginsenoside.</title>
        <authorList>
            <person name="Kim J.K."/>
            <person name="He D."/>
            <person name="Liu Q.M."/>
            <person name="Park H.Y."/>
            <person name="Jung M.S."/>
            <person name="Yoon M.H."/>
            <person name="Kim S.C."/>
            <person name="Im W.T."/>
        </authorList>
    </citation>
    <scope>NUCLEOTIDE SEQUENCE [LARGE SCALE GENOMIC DNA]</scope>
    <source>
        <strain evidence="2 3">FW-6</strain>
    </source>
</reference>
<dbReference type="Pfam" id="PF13302">
    <property type="entry name" value="Acetyltransf_3"/>
    <property type="match status" value="1"/>
</dbReference>
<organism evidence="2 3">
    <name type="scientific">Novosphingobium ginsenosidimutans</name>
    <dbReference type="NCBI Taxonomy" id="1176536"/>
    <lineage>
        <taxon>Bacteria</taxon>
        <taxon>Pseudomonadati</taxon>
        <taxon>Pseudomonadota</taxon>
        <taxon>Alphaproteobacteria</taxon>
        <taxon>Sphingomonadales</taxon>
        <taxon>Sphingomonadaceae</taxon>
        <taxon>Novosphingobium</taxon>
    </lineage>
</organism>
<keyword evidence="2" id="KW-0808">Transferase</keyword>
<evidence type="ECO:0000259" key="1">
    <source>
        <dbReference type="PROSITE" id="PS51186"/>
    </source>
</evidence>
<sequence length="203" mass="22524">MPQCSDFDERVIQTRLEDGRAICIRAVRPDDEERLRDGVAQLSNRSRYLRFFTPAPTMPDHVIEKLADVDGHRHLAWGALLSDVPDHQAIGVVHAVRSEENGPRAEFAIAVLDDFHGQGLARMLSAVLLIHCWLEGIATLDSQVLLENRPAIRLLRSLGAEQCRSADSVGEYALNIAAALEILRRADQPAGLKQIFAAFDDLL</sequence>
<dbReference type="InterPro" id="IPR016181">
    <property type="entry name" value="Acyl_CoA_acyltransferase"/>
</dbReference>
<gene>
    <name evidence="2" type="ORF">FRF71_03130</name>
</gene>
<feature type="domain" description="N-acetyltransferase" evidence="1">
    <location>
        <begin position="22"/>
        <end position="187"/>
    </location>
</feature>
<dbReference type="EMBL" id="CP042345">
    <property type="protein sequence ID" value="QEA17433.1"/>
    <property type="molecule type" value="Genomic_DNA"/>
</dbReference>
<dbReference type="SUPFAM" id="SSF55729">
    <property type="entry name" value="Acyl-CoA N-acyltransferases (Nat)"/>
    <property type="match status" value="1"/>
</dbReference>
<accession>A0A5B8S7P4</accession>
<dbReference type="PROSITE" id="PS51186">
    <property type="entry name" value="GNAT"/>
    <property type="match status" value="1"/>
</dbReference>
<protein>
    <submittedName>
        <fullName evidence="2">GNAT family N-acetyltransferase</fullName>
    </submittedName>
</protein>
<dbReference type="KEGG" id="ngf:FRF71_03130"/>
<keyword evidence="3" id="KW-1185">Reference proteome</keyword>
<dbReference type="Proteomes" id="UP000321172">
    <property type="component" value="Chromosome"/>
</dbReference>
<dbReference type="Gene3D" id="3.40.630.30">
    <property type="match status" value="1"/>
</dbReference>
<evidence type="ECO:0000313" key="2">
    <source>
        <dbReference type="EMBL" id="QEA17433.1"/>
    </source>
</evidence>
<proteinExistence type="predicted"/>
<dbReference type="CDD" id="cd04301">
    <property type="entry name" value="NAT_SF"/>
    <property type="match status" value="1"/>
</dbReference>